<accession>A0AAD4CA12</accession>
<reference evidence="1" key="1">
    <citation type="submission" date="2019-10" db="EMBL/GenBank/DDBJ databases">
        <authorList>
            <consortium name="DOE Joint Genome Institute"/>
            <person name="Kuo A."/>
            <person name="Miyauchi S."/>
            <person name="Kiss E."/>
            <person name="Drula E."/>
            <person name="Kohler A."/>
            <person name="Sanchez-Garcia M."/>
            <person name="Andreopoulos B."/>
            <person name="Barry K.W."/>
            <person name="Bonito G."/>
            <person name="Buee M."/>
            <person name="Carver A."/>
            <person name="Chen C."/>
            <person name="Cichocki N."/>
            <person name="Clum A."/>
            <person name="Culley D."/>
            <person name="Crous P.W."/>
            <person name="Fauchery L."/>
            <person name="Girlanda M."/>
            <person name="Hayes R."/>
            <person name="Keri Z."/>
            <person name="LaButti K."/>
            <person name="Lipzen A."/>
            <person name="Lombard V."/>
            <person name="Magnuson J."/>
            <person name="Maillard F."/>
            <person name="Morin E."/>
            <person name="Murat C."/>
            <person name="Nolan M."/>
            <person name="Ohm R."/>
            <person name="Pangilinan J."/>
            <person name="Pereira M."/>
            <person name="Perotto S."/>
            <person name="Peter M."/>
            <person name="Riley R."/>
            <person name="Sitrit Y."/>
            <person name="Stielow B."/>
            <person name="Szollosi G."/>
            <person name="Zifcakova L."/>
            <person name="Stursova M."/>
            <person name="Spatafora J.W."/>
            <person name="Tedersoo L."/>
            <person name="Vaario L.-M."/>
            <person name="Yamada A."/>
            <person name="Yan M."/>
            <person name="Wang P."/>
            <person name="Xu J."/>
            <person name="Bruns T."/>
            <person name="Baldrian P."/>
            <person name="Vilgalys R."/>
            <person name="Henrissat B."/>
            <person name="Grigoriev I.V."/>
            <person name="Hibbett D."/>
            <person name="Nagy L.G."/>
            <person name="Martin F.M."/>
        </authorList>
    </citation>
    <scope>NUCLEOTIDE SEQUENCE</scope>
    <source>
        <strain evidence="1">BED1</strain>
    </source>
</reference>
<dbReference type="Proteomes" id="UP001194468">
    <property type="component" value="Unassembled WGS sequence"/>
</dbReference>
<dbReference type="AlphaFoldDB" id="A0AAD4CA12"/>
<organism evidence="1 2">
    <name type="scientific">Boletus edulis BED1</name>
    <dbReference type="NCBI Taxonomy" id="1328754"/>
    <lineage>
        <taxon>Eukaryota</taxon>
        <taxon>Fungi</taxon>
        <taxon>Dikarya</taxon>
        <taxon>Basidiomycota</taxon>
        <taxon>Agaricomycotina</taxon>
        <taxon>Agaricomycetes</taxon>
        <taxon>Agaricomycetidae</taxon>
        <taxon>Boletales</taxon>
        <taxon>Boletineae</taxon>
        <taxon>Boletaceae</taxon>
        <taxon>Boletoideae</taxon>
        <taxon>Boletus</taxon>
    </lineage>
</organism>
<reference evidence="1" key="2">
    <citation type="journal article" date="2020" name="Nat. Commun.">
        <title>Large-scale genome sequencing of mycorrhizal fungi provides insights into the early evolution of symbiotic traits.</title>
        <authorList>
            <person name="Miyauchi S."/>
            <person name="Kiss E."/>
            <person name="Kuo A."/>
            <person name="Drula E."/>
            <person name="Kohler A."/>
            <person name="Sanchez-Garcia M."/>
            <person name="Morin E."/>
            <person name="Andreopoulos B."/>
            <person name="Barry K.W."/>
            <person name="Bonito G."/>
            <person name="Buee M."/>
            <person name="Carver A."/>
            <person name="Chen C."/>
            <person name="Cichocki N."/>
            <person name="Clum A."/>
            <person name="Culley D."/>
            <person name="Crous P.W."/>
            <person name="Fauchery L."/>
            <person name="Girlanda M."/>
            <person name="Hayes R.D."/>
            <person name="Keri Z."/>
            <person name="LaButti K."/>
            <person name="Lipzen A."/>
            <person name="Lombard V."/>
            <person name="Magnuson J."/>
            <person name="Maillard F."/>
            <person name="Murat C."/>
            <person name="Nolan M."/>
            <person name="Ohm R.A."/>
            <person name="Pangilinan J."/>
            <person name="Pereira M.F."/>
            <person name="Perotto S."/>
            <person name="Peter M."/>
            <person name="Pfister S."/>
            <person name="Riley R."/>
            <person name="Sitrit Y."/>
            <person name="Stielow J.B."/>
            <person name="Szollosi G."/>
            <person name="Zifcakova L."/>
            <person name="Stursova M."/>
            <person name="Spatafora J.W."/>
            <person name="Tedersoo L."/>
            <person name="Vaario L.M."/>
            <person name="Yamada A."/>
            <person name="Yan M."/>
            <person name="Wang P."/>
            <person name="Xu J."/>
            <person name="Bruns T."/>
            <person name="Baldrian P."/>
            <person name="Vilgalys R."/>
            <person name="Dunand C."/>
            <person name="Henrissat B."/>
            <person name="Grigoriev I.V."/>
            <person name="Hibbett D."/>
            <person name="Nagy L.G."/>
            <person name="Martin F.M."/>
        </authorList>
    </citation>
    <scope>NUCLEOTIDE SEQUENCE</scope>
    <source>
        <strain evidence="1">BED1</strain>
    </source>
</reference>
<dbReference type="EMBL" id="WHUW01000001">
    <property type="protein sequence ID" value="KAF8452869.1"/>
    <property type="molecule type" value="Genomic_DNA"/>
</dbReference>
<sequence length="171" mass="19238">MPITGPHHCMNSLELLRRRLIIMSGMEIRIPTSHNNVSYLQAMEKHADMKFNVVLAADPKVWAGADNKDNSIVKPVITDGQMKVWSVKDGYLVLDDAWFSSYEDDKVVVRGSVKKHTIWDVIEVEDGYQIMLEGTNKVWTASALDPEKPIILAPLGSVESKYQVWSLQQGA</sequence>
<name>A0AAD4CA12_BOLED</name>
<gene>
    <name evidence="1" type="ORF">L210DRAFT_3626840</name>
</gene>
<protein>
    <submittedName>
        <fullName evidence="1">Uncharacterized protein</fullName>
    </submittedName>
</protein>
<evidence type="ECO:0000313" key="2">
    <source>
        <dbReference type="Proteomes" id="UP001194468"/>
    </source>
</evidence>
<evidence type="ECO:0000313" key="1">
    <source>
        <dbReference type="EMBL" id="KAF8452869.1"/>
    </source>
</evidence>
<comment type="caution">
    <text evidence="1">The sequence shown here is derived from an EMBL/GenBank/DDBJ whole genome shotgun (WGS) entry which is preliminary data.</text>
</comment>
<proteinExistence type="predicted"/>
<keyword evidence="2" id="KW-1185">Reference proteome</keyword>